<comment type="caution">
    <text evidence="2">The sequence shown here is derived from an EMBL/GenBank/DDBJ whole genome shotgun (WGS) entry which is preliminary data.</text>
</comment>
<evidence type="ECO:0000256" key="1">
    <source>
        <dbReference type="SAM" id="Phobius"/>
    </source>
</evidence>
<dbReference type="RefSeq" id="WP_233579092.1">
    <property type="nucleotide sequence ID" value="NZ_RYZH01000057.1"/>
</dbReference>
<dbReference type="EMBL" id="RYZH01000057">
    <property type="protein sequence ID" value="RUL83647.1"/>
    <property type="molecule type" value="Genomic_DNA"/>
</dbReference>
<gene>
    <name evidence="2" type="ORF">TsocGM_21680</name>
</gene>
<sequence>MMNRADRPPLLSRLLPSRARWHVLALLVVVSAILPTVLIDRSLGQPRQGGEAAIGSLADASPDRDVAIFGLRAEPGSNRLDPLLSTYAAPLRRLLPDHGLTLLGSASRRLSAHQSLRCDLGDGRVLKVTLKDPLDDGKVHLCVQLLSPDRPEPVFLTQVRTPAGQLVFLDKSEPGSDAKLLIGVGAR</sequence>
<accession>A0A432MEB7</accession>
<reference evidence="2 3" key="2">
    <citation type="submission" date="2019-01" db="EMBL/GenBank/DDBJ databases">
        <title>Tautonia sociabilis, a novel thermotolerant planctomycete of Isosphaeraceae family, isolated from a 4000 m deep subterranean habitat.</title>
        <authorList>
            <person name="Kovaleva O.L."/>
            <person name="Elcheninov A.G."/>
            <person name="Van Heerden E."/>
            <person name="Toshchakov S.V."/>
            <person name="Novikov A."/>
            <person name="Bonch-Osmolovskaya E.A."/>
            <person name="Kublanov I.V."/>
        </authorList>
    </citation>
    <scope>NUCLEOTIDE SEQUENCE [LARGE SCALE GENOMIC DNA]</scope>
    <source>
        <strain evidence="2 3">GM2012</strain>
    </source>
</reference>
<keyword evidence="3" id="KW-1185">Reference proteome</keyword>
<feature type="transmembrane region" description="Helical" evidence="1">
    <location>
        <begin position="21"/>
        <end position="39"/>
    </location>
</feature>
<organism evidence="2 3">
    <name type="scientific">Tautonia sociabilis</name>
    <dbReference type="NCBI Taxonomy" id="2080755"/>
    <lineage>
        <taxon>Bacteria</taxon>
        <taxon>Pseudomonadati</taxon>
        <taxon>Planctomycetota</taxon>
        <taxon>Planctomycetia</taxon>
        <taxon>Isosphaerales</taxon>
        <taxon>Isosphaeraceae</taxon>
        <taxon>Tautonia</taxon>
    </lineage>
</organism>
<keyword evidence="1" id="KW-0472">Membrane</keyword>
<dbReference type="Proteomes" id="UP000280296">
    <property type="component" value="Unassembled WGS sequence"/>
</dbReference>
<evidence type="ECO:0000313" key="2">
    <source>
        <dbReference type="EMBL" id="RUL83647.1"/>
    </source>
</evidence>
<reference evidence="2 3" key="1">
    <citation type="submission" date="2018-12" db="EMBL/GenBank/DDBJ databases">
        <authorList>
            <person name="Toschakov S.V."/>
        </authorList>
    </citation>
    <scope>NUCLEOTIDE SEQUENCE [LARGE SCALE GENOMIC DNA]</scope>
    <source>
        <strain evidence="2 3">GM2012</strain>
    </source>
</reference>
<protein>
    <submittedName>
        <fullName evidence="2">Uncharacterized protein</fullName>
    </submittedName>
</protein>
<name>A0A432MEB7_9BACT</name>
<proteinExistence type="predicted"/>
<evidence type="ECO:0000313" key="3">
    <source>
        <dbReference type="Proteomes" id="UP000280296"/>
    </source>
</evidence>
<keyword evidence="1" id="KW-0812">Transmembrane</keyword>
<keyword evidence="1" id="KW-1133">Transmembrane helix</keyword>
<dbReference type="AlphaFoldDB" id="A0A432MEB7"/>